<feature type="compositionally biased region" description="Acidic residues" evidence="1">
    <location>
        <begin position="412"/>
        <end position="428"/>
    </location>
</feature>
<name>A0A177W9V6_BATDL</name>
<organism evidence="3 4">
    <name type="scientific">Batrachochytrium dendrobatidis (strain JEL423)</name>
    <dbReference type="NCBI Taxonomy" id="403673"/>
    <lineage>
        <taxon>Eukaryota</taxon>
        <taxon>Fungi</taxon>
        <taxon>Fungi incertae sedis</taxon>
        <taxon>Chytridiomycota</taxon>
        <taxon>Chytridiomycota incertae sedis</taxon>
        <taxon>Chytridiomycetes</taxon>
        <taxon>Rhizophydiales</taxon>
        <taxon>Rhizophydiales incertae sedis</taxon>
        <taxon>Batrachochytrium</taxon>
    </lineage>
</organism>
<evidence type="ECO:0000256" key="2">
    <source>
        <dbReference type="SAM" id="SignalP"/>
    </source>
</evidence>
<proteinExistence type="predicted"/>
<evidence type="ECO:0000313" key="3">
    <source>
        <dbReference type="EMBL" id="OAJ36171.1"/>
    </source>
</evidence>
<reference evidence="3 4" key="1">
    <citation type="submission" date="2006-10" db="EMBL/GenBank/DDBJ databases">
        <title>The Genome Sequence of Batrachochytrium dendrobatidis JEL423.</title>
        <authorList>
            <consortium name="The Broad Institute Genome Sequencing Platform"/>
            <person name="Birren B."/>
            <person name="Lander E."/>
            <person name="Galagan J."/>
            <person name="Cuomo C."/>
            <person name="Devon K."/>
            <person name="Jaffe D."/>
            <person name="Butler J."/>
            <person name="Alvarez P."/>
            <person name="Gnerre S."/>
            <person name="Grabherr M."/>
            <person name="Kleber M."/>
            <person name="Mauceli E."/>
            <person name="Brockman W."/>
            <person name="Young S."/>
            <person name="LaButti K."/>
            <person name="Sykes S."/>
            <person name="DeCaprio D."/>
            <person name="Crawford M."/>
            <person name="Koehrsen M."/>
            <person name="Engels R."/>
            <person name="Montgomery P."/>
            <person name="Pearson M."/>
            <person name="Howarth C."/>
            <person name="Larson L."/>
            <person name="White J."/>
            <person name="O'Leary S."/>
            <person name="Kodira C."/>
            <person name="Zeng Q."/>
            <person name="Yandava C."/>
            <person name="Alvarado L."/>
            <person name="Longcore J."/>
            <person name="James T."/>
        </authorList>
    </citation>
    <scope>NUCLEOTIDE SEQUENCE [LARGE SCALE GENOMIC DNA]</scope>
    <source>
        <strain evidence="3 4">JEL423</strain>
    </source>
</reference>
<feature type="chain" id="PRO_5008077403" evidence="2">
    <location>
        <begin position="20"/>
        <end position="587"/>
    </location>
</feature>
<keyword evidence="2" id="KW-0732">Signal</keyword>
<dbReference type="VEuPathDB" id="FungiDB:BDEG_20373"/>
<gene>
    <name evidence="3" type="ORF">BDEG_20373</name>
</gene>
<feature type="compositionally biased region" description="Acidic residues" evidence="1">
    <location>
        <begin position="356"/>
        <end position="369"/>
    </location>
</feature>
<dbReference type="STRING" id="403673.A0A177W9V6"/>
<evidence type="ECO:0000313" key="4">
    <source>
        <dbReference type="Proteomes" id="UP000077115"/>
    </source>
</evidence>
<feature type="region of interest" description="Disordered" evidence="1">
    <location>
        <begin position="275"/>
        <end position="517"/>
    </location>
</feature>
<dbReference type="Proteomes" id="UP000077115">
    <property type="component" value="Unassembled WGS sequence"/>
</dbReference>
<feature type="compositionally biased region" description="Acidic residues" evidence="1">
    <location>
        <begin position="302"/>
        <end position="315"/>
    </location>
</feature>
<accession>A0A177W9V6</accession>
<reference evidence="3 4" key="2">
    <citation type="submission" date="2016-05" db="EMBL/GenBank/DDBJ databases">
        <title>Lineage-specific infection strategies underlie the spectrum of fungal disease in amphibians.</title>
        <authorList>
            <person name="Cuomo C.A."/>
            <person name="Farrer R.A."/>
            <person name="James T."/>
            <person name="Longcore J."/>
            <person name="Birren B."/>
        </authorList>
    </citation>
    <scope>NUCLEOTIDE SEQUENCE [LARGE SCALE GENOMIC DNA]</scope>
    <source>
        <strain evidence="3 4">JEL423</strain>
    </source>
</reference>
<sequence length="587" mass="65807">MQLLVFSFAALLATSHVVATQSQQSQDCSDSTSTSAACESSRSLSNLRLEIEAQGKIRSLIEDHDEELGQIRYYFMEKQHTLNEADERYRHTMVDAKNSNLPPYMKLRANQRFEAATVACRKAKHDYENARKSLMHAQDYKSLLKRLQTRPGANYKQFTTYLHNIWSDMRNAKHEYMQAKEDMERDRRDAVHYHGSKIHLYKAYRSSLGIFQEKKQRFANLKAKFEDFAIRNRGQYEHFVFSRLQKKSEDNPEFPDSSSKCVGVWISGFRPRLTEQSFTSTKDDSQDADPISEPVEQSSIPAEDDSQDADSESESVDQSHKKPVIYKTTTTTTTAGDHIKGVDPMSEPVEQSSIPAEDDSQDADSESESVDQSHKKPVIYKTTTTTTTAGDHTKDADPMSEPVEQSPIPVDDIQDTEPVSEDDLEDANSEPIEQSPIPAEDDIQDADSDSVSEDDLEDANSKPIEQSPAPADDIQDADPKPSPAEQSPIPADDIQDADPKPEPVKQGRRRPVIVMISTTTTTNTGSYIKDADAKRKFVEQSSTATKGDLQEPASNPAERSVYRISLVLTSRCANKSDCRRDTATSDP</sequence>
<dbReference type="EMBL" id="DS022300">
    <property type="protein sequence ID" value="OAJ36171.1"/>
    <property type="molecule type" value="Genomic_DNA"/>
</dbReference>
<evidence type="ECO:0000256" key="1">
    <source>
        <dbReference type="SAM" id="MobiDB-lite"/>
    </source>
</evidence>
<protein>
    <submittedName>
        <fullName evidence="3">Uncharacterized protein</fullName>
    </submittedName>
</protein>
<feature type="region of interest" description="Disordered" evidence="1">
    <location>
        <begin position="536"/>
        <end position="557"/>
    </location>
</feature>
<dbReference type="AlphaFoldDB" id="A0A177W9V6"/>
<feature type="signal peptide" evidence="2">
    <location>
        <begin position="1"/>
        <end position="19"/>
    </location>
</feature>
<feature type="compositionally biased region" description="Acidic residues" evidence="1">
    <location>
        <begin position="439"/>
        <end position="458"/>
    </location>
</feature>